<dbReference type="KEGG" id="vaq:FIV01_15155"/>
<keyword evidence="1" id="KW-0614">Plasmid</keyword>
<dbReference type="Proteomes" id="UP000326936">
    <property type="component" value="Plasmid pTHAF100_a"/>
</dbReference>
<gene>
    <name evidence="1" type="ORF">FIV01_15155</name>
</gene>
<dbReference type="EMBL" id="CP045351">
    <property type="protein sequence ID" value="QFT27724.1"/>
    <property type="molecule type" value="Genomic_DNA"/>
</dbReference>
<keyword evidence="2" id="KW-1185">Reference proteome</keyword>
<geneLocation type="plasmid" evidence="2">
    <name>pthaf100_a</name>
</geneLocation>
<organism evidence="1 2">
    <name type="scientific">Vibrio aquimaris</name>
    <dbReference type="NCBI Taxonomy" id="2587862"/>
    <lineage>
        <taxon>Bacteria</taxon>
        <taxon>Pseudomonadati</taxon>
        <taxon>Pseudomonadota</taxon>
        <taxon>Gammaproteobacteria</taxon>
        <taxon>Vibrionales</taxon>
        <taxon>Vibrionaceae</taxon>
        <taxon>Vibrio</taxon>
    </lineage>
</organism>
<accession>A0A5P9CNC1</accession>
<dbReference type="RefSeq" id="WP_152431814.1">
    <property type="nucleotide sequence ID" value="NZ_CBCSDK010000012.1"/>
</dbReference>
<proteinExistence type="predicted"/>
<name>A0A5P9CNC1_9VIBR</name>
<protein>
    <submittedName>
        <fullName evidence="1">Uncharacterized protein</fullName>
    </submittedName>
</protein>
<evidence type="ECO:0000313" key="1">
    <source>
        <dbReference type="EMBL" id="QFT27724.1"/>
    </source>
</evidence>
<dbReference type="AlphaFoldDB" id="A0A5P9CNC1"/>
<evidence type="ECO:0000313" key="2">
    <source>
        <dbReference type="Proteomes" id="UP000326936"/>
    </source>
</evidence>
<reference evidence="1 2" key="1">
    <citation type="submission" date="2019-10" db="EMBL/GenBank/DDBJ databases">
        <title>Complete genome sequence of Vibrio sp. strain THAF100, isolated from non-filtered water from the water column of tank 6 of a marine aquarium containing stony-coral fragments. Water maintained at 26 degree C.</title>
        <authorList>
            <person name="Ruckert C."/>
            <person name="Franco A."/>
            <person name="Kalinowski J."/>
            <person name="Glaeser S."/>
        </authorList>
    </citation>
    <scope>NUCLEOTIDE SEQUENCE [LARGE SCALE GENOMIC DNA]</scope>
    <source>
        <strain evidence="1 2">THAF100</strain>
        <plasmid evidence="2">pthaf100_a</plasmid>
    </source>
</reference>
<sequence>MYKDIKTFTSNATLSLLKEEDNLYITKVSNSIIQFNMDLEESKICFWIGKRDASIDKDVLEHATNKMLSISLHTNVELVFDNQEISYSLRLRMKDYLGDTDAFSNAIEDLLWAHSLVNSSSDSRADNKYHNFIKYMV</sequence>